<dbReference type="Proteomes" id="UP000271162">
    <property type="component" value="Unassembled WGS sequence"/>
</dbReference>
<keyword evidence="2" id="KW-1185">Reference proteome</keyword>
<reference evidence="3" key="1">
    <citation type="submission" date="2017-02" db="UniProtKB">
        <authorList>
            <consortium name="WormBaseParasite"/>
        </authorList>
    </citation>
    <scope>IDENTIFICATION</scope>
</reference>
<proteinExistence type="predicted"/>
<dbReference type="WBParaSite" id="NBR_0000070501-mRNA-1">
    <property type="protein sequence ID" value="NBR_0000070501-mRNA-1"/>
    <property type="gene ID" value="NBR_0000070501"/>
</dbReference>
<evidence type="ECO:0000313" key="1">
    <source>
        <dbReference type="EMBL" id="VDL63631.1"/>
    </source>
</evidence>
<accession>A0A0N4XDV3</accession>
<gene>
    <name evidence="1" type="ORF">NBR_LOCUS706</name>
</gene>
<organism evidence="3">
    <name type="scientific">Nippostrongylus brasiliensis</name>
    <name type="common">Rat hookworm</name>
    <dbReference type="NCBI Taxonomy" id="27835"/>
    <lineage>
        <taxon>Eukaryota</taxon>
        <taxon>Metazoa</taxon>
        <taxon>Ecdysozoa</taxon>
        <taxon>Nematoda</taxon>
        <taxon>Chromadorea</taxon>
        <taxon>Rhabditida</taxon>
        <taxon>Rhabditina</taxon>
        <taxon>Rhabditomorpha</taxon>
        <taxon>Strongyloidea</taxon>
        <taxon>Heligmosomidae</taxon>
        <taxon>Nippostrongylus</taxon>
    </lineage>
</organism>
<reference evidence="1 2" key="2">
    <citation type="submission" date="2018-11" db="EMBL/GenBank/DDBJ databases">
        <authorList>
            <consortium name="Pathogen Informatics"/>
        </authorList>
    </citation>
    <scope>NUCLEOTIDE SEQUENCE [LARGE SCALE GENOMIC DNA]</scope>
</reference>
<name>A0A0N4XDV3_NIPBR</name>
<evidence type="ECO:0000313" key="3">
    <source>
        <dbReference type="WBParaSite" id="NBR_0000070501-mRNA-1"/>
    </source>
</evidence>
<dbReference type="AlphaFoldDB" id="A0A0N4XDV3"/>
<sequence>MKSGYKVTRWSRTNERSLTRHTLLTPPLARSSSSSLQPLLENPPRSMLIFIGLKNHNDGVDNEYEGRPWRLWEVGDGAKKAYYSRTIDWPALENPSLAN</sequence>
<protein>
    <submittedName>
        <fullName evidence="3">DUF1963 domain-containing protein</fullName>
    </submittedName>
</protein>
<evidence type="ECO:0000313" key="2">
    <source>
        <dbReference type="Proteomes" id="UP000271162"/>
    </source>
</evidence>
<dbReference type="EMBL" id="UYSL01000370">
    <property type="protein sequence ID" value="VDL63631.1"/>
    <property type="molecule type" value="Genomic_DNA"/>
</dbReference>